<keyword evidence="3" id="KW-1185">Reference proteome</keyword>
<dbReference type="HOGENOM" id="CLU_021264_0_2_10"/>
<reference evidence="3" key="1">
    <citation type="submission" date="2012-02" db="EMBL/GenBank/DDBJ databases">
        <title>The complete genome of Echinicola vietnamensis DSM 17526.</title>
        <authorList>
            <person name="Lucas S."/>
            <person name="Copeland A."/>
            <person name="Lapidus A."/>
            <person name="Glavina del Rio T."/>
            <person name="Dalin E."/>
            <person name="Tice H."/>
            <person name="Bruce D."/>
            <person name="Goodwin L."/>
            <person name="Pitluck S."/>
            <person name="Peters L."/>
            <person name="Ovchinnikova G."/>
            <person name="Teshima H."/>
            <person name="Kyrpides N."/>
            <person name="Mavromatis K."/>
            <person name="Ivanova N."/>
            <person name="Brettin T."/>
            <person name="Detter J.C."/>
            <person name="Han C."/>
            <person name="Larimer F."/>
            <person name="Land M."/>
            <person name="Hauser L."/>
            <person name="Markowitz V."/>
            <person name="Cheng J.-F."/>
            <person name="Hugenholtz P."/>
            <person name="Woyke T."/>
            <person name="Wu D."/>
            <person name="Brambilla E."/>
            <person name="Klenk H.-P."/>
            <person name="Eisen J.A."/>
        </authorList>
    </citation>
    <scope>NUCLEOTIDE SEQUENCE [LARGE SCALE GENOMIC DNA]</scope>
    <source>
        <strain evidence="3">DSM 17526 / LMG 23754 / KMM 6221</strain>
    </source>
</reference>
<feature type="domain" description="NodB homology" evidence="1">
    <location>
        <begin position="49"/>
        <end position="256"/>
    </location>
</feature>
<dbReference type="AlphaFoldDB" id="L0FZ08"/>
<evidence type="ECO:0000313" key="2">
    <source>
        <dbReference type="EMBL" id="AGA78288.1"/>
    </source>
</evidence>
<dbReference type="SUPFAM" id="SSF88713">
    <property type="entry name" value="Glycoside hydrolase/deacetylase"/>
    <property type="match status" value="1"/>
</dbReference>
<keyword evidence="2" id="KW-0378">Hydrolase</keyword>
<dbReference type="GO" id="GO:0016798">
    <property type="term" value="F:hydrolase activity, acting on glycosyl bonds"/>
    <property type="evidence" value="ECO:0007669"/>
    <property type="project" value="UniProtKB-KW"/>
</dbReference>
<dbReference type="STRING" id="926556.Echvi_2036"/>
<organism evidence="2 3">
    <name type="scientific">Echinicola vietnamensis (strain DSM 17526 / LMG 23754 / KMM 6221)</name>
    <dbReference type="NCBI Taxonomy" id="926556"/>
    <lineage>
        <taxon>Bacteria</taxon>
        <taxon>Pseudomonadati</taxon>
        <taxon>Bacteroidota</taxon>
        <taxon>Cytophagia</taxon>
        <taxon>Cytophagales</taxon>
        <taxon>Cyclobacteriaceae</taxon>
        <taxon>Echinicola</taxon>
    </lineage>
</organism>
<dbReference type="InterPro" id="IPR050248">
    <property type="entry name" value="Polysacc_deacetylase_ArnD"/>
</dbReference>
<dbReference type="KEGG" id="evi:Echvi_2036"/>
<keyword evidence="2" id="KW-0119">Carbohydrate metabolism</keyword>
<evidence type="ECO:0000259" key="1">
    <source>
        <dbReference type="PROSITE" id="PS51677"/>
    </source>
</evidence>
<sequence>MEFSALSKYAAWGTVLILCWLMSFELAGRQRMEQTTSHGAVIRGDADQKQLALVFTGHQFAEGARTILKTLDKTQVKVSFFFTGDFYRNEAFAQFIAQMKERGHYLGAHSDKHLLYCAWENRDSLLVSKAGFKKDLDRNYKAMEEYGIARQDAPFYLPPYEWYNDSISQWAAEMGLQLVNFTPGTRSNADYTSPDMHHYVGSDAILKSILDHELLNGLNGFLLLMHVGVGPERADKFYDKLSILISTLQERGYALVTVDELL</sequence>
<dbReference type="RefSeq" id="WP_015265848.1">
    <property type="nucleotide sequence ID" value="NC_019904.1"/>
</dbReference>
<keyword evidence="2" id="KW-0858">Xylan degradation</keyword>
<dbReference type="PANTHER" id="PTHR10587">
    <property type="entry name" value="GLYCOSYL TRANSFERASE-RELATED"/>
    <property type="match status" value="1"/>
</dbReference>
<dbReference type="Pfam" id="PF01522">
    <property type="entry name" value="Polysacc_deac_1"/>
    <property type="match status" value="1"/>
</dbReference>
<dbReference type="Gene3D" id="3.20.20.370">
    <property type="entry name" value="Glycoside hydrolase/deacetylase"/>
    <property type="match status" value="1"/>
</dbReference>
<keyword evidence="2" id="KW-0624">Polysaccharide degradation</keyword>
<evidence type="ECO:0000313" key="3">
    <source>
        <dbReference type="Proteomes" id="UP000010796"/>
    </source>
</evidence>
<dbReference type="CDD" id="cd10917">
    <property type="entry name" value="CE4_NodB_like_6s_7s"/>
    <property type="match status" value="1"/>
</dbReference>
<gene>
    <name evidence="2" type="ordered locus">Echvi_2036</name>
</gene>
<dbReference type="InterPro" id="IPR002509">
    <property type="entry name" value="NODB_dom"/>
</dbReference>
<dbReference type="InterPro" id="IPR011330">
    <property type="entry name" value="Glyco_hydro/deAcase_b/a-brl"/>
</dbReference>
<dbReference type="EMBL" id="CP003346">
    <property type="protein sequence ID" value="AGA78288.1"/>
    <property type="molecule type" value="Genomic_DNA"/>
</dbReference>
<keyword evidence="2" id="KW-0326">Glycosidase</keyword>
<accession>L0FZ08</accession>
<name>L0FZ08_ECHVK</name>
<dbReference type="PATRIC" id="fig|926556.3.peg.2158"/>
<dbReference type="PROSITE" id="PS51677">
    <property type="entry name" value="NODB"/>
    <property type="match status" value="1"/>
</dbReference>
<dbReference type="Proteomes" id="UP000010796">
    <property type="component" value="Chromosome"/>
</dbReference>
<dbReference type="eggNOG" id="COG0726">
    <property type="taxonomic scope" value="Bacteria"/>
</dbReference>
<dbReference type="GO" id="GO:0016810">
    <property type="term" value="F:hydrolase activity, acting on carbon-nitrogen (but not peptide) bonds"/>
    <property type="evidence" value="ECO:0007669"/>
    <property type="project" value="InterPro"/>
</dbReference>
<protein>
    <submittedName>
        <fullName evidence="2">Putative xylanase/chitin deacetylase</fullName>
    </submittedName>
</protein>
<dbReference type="GO" id="GO:0045493">
    <property type="term" value="P:xylan catabolic process"/>
    <property type="evidence" value="ECO:0007669"/>
    <property type="project" value="UniProtKB-KW"/>
</dbReference>
<proteinExistence type="predicted"/>